<protein>
    <submittedName>
        <fullName evidence="2">RHS repeat-associated core domain</fullName>
    </submittedName>
</protein>
<dbReference type="Proteomes" id="UP000255024">
    <property type="component" value="Unassembled WGS sequence"/>
</dbReference>
<dbReference type="PANTHER" id="PTHR32305">
    <property type="match status" value="1"/>
</dbReference>
<organism evidence="2 3">
    <name type="scientific">Myroides odoratus</name>
    <name type="common">Flavobacterium odoratum</name>
    <dbReference type="NCBI Taxonomy" id="256"/>
    <lineage>
        <taxon>Bacteria</taxon>
        <taxon>Pseudomonadati</taxon>
        <taxon>Bacteroidota</taxon>
        <taxon>Flavobacteriia</taxon>
        <taxon>Flavobacteriales</taxon>
        <taxon>Flavobacteriaceae</taxon>
        <taxon>Myroides</taxon>
    </lineage>
</organism>
<keyword evidence="3" id="KW-1185">Reference proteome</keyword>
<dbReference type="EMBL" id="UGQL01000001">
    <property type="protein sequence ID" value="STZ26577.1"/>
    <property type="molecule type" value="Genomic_DNA"/>
</dbReference>
<evidence type="ECO:0000313" key="3">
    <source>
        <dbReference type="Proteomes" id="UP000255024"/>
    </source>
</evidence>
<name>A0A378RK95_MYROD</name>
<dbReference type="PANTHER" id="PTHR32305:SF15">
    <property type="entry name" value="PROTEIN RHSA-RELATED"/>
    <property type="match status" value="1"/>
</dbReference>
<evidence type="ECO:0000313" key="2">
    <source>
        <dbReference type="EMBL" id="STZ26577.1"/>
    </source>
</evidence>
<gene>
    <name evidence="2" type="ORF">NCTC11179_00098</name>
</gene>
<dbReference type="InterPro" id="IPR050708">
    <property type="entry name" value="T6SS_VgrG/RHS"/>
</dbReference>
<evidence type="ECO:0000256" key="1">
    <source>
        <dbReference type="SAM" id="MobiDB-lite"/>
    </source>
</evidence>
<sequence>MAHQGYNEKNNTIGEKYKYQYNGKEKQDELGLNVYDYGARNYDAALGRWMNVDPLAEKMPQWNPYTYTFNNPVNFVDPDGRYPFPIYIRSFAPFKTFGGGFDGDGAKRGFTTSLSATSRLEQSFTLDISKKEHGNLSTYSSPSKHPVLGTRTADNDRGSMSNLTYIDNNDGSRTASFSTEMAGHNPLVPGSPDIDVKTYFTMTENENAGTLDISAVQMGDAFPSAETFINDTNGNGVFIGVSPAIGNPYTSLPGKGNKKMMTANFTIMMDDKGVFTGVKQGNTSYSLDNWKKKFENQSTTK</sequence>
<dbReference type="AlphaFoldDB" id="A0A378RK95"/>
<dbReference type="NCBIfam" id="TIGR03696">
    <property type="entry name" value="Rhs_assc_core"/>
    <property type="match status" value="1"/>
</dbReference>
<reference evidence="2 3" key="1">
    <citation type="submission" date="2018-06" db="EMBL/GenBank/DDBJ databases">
        <authorList>
            <consortium name="Pathogen Informatics"/>
            <person name="Doyle S."/>
        </authorList>
    </citation>
    <scope>NUCLEOTIDE SEQUENCE [LARGE SCALE GENOMIC DNA]</scope>
    <source>
        <strain evidence="2 3">NCTC11179</strain>
    </source>
</reference>
<accession>A0A378RK95</accession>
<dbReference type="InterPro" id="IPR022385">
    <property type="entry name" value="Rhs_assc_core"/>
</dbReference>
<feature type="region of interest" description="Disordered" evidence="1">
    <location>
        <begin position="135"/>
        <end position="161"/>
    </location>
</feature>
<proteinExistence type="predicted"/>
<dbReference type="Gene3D" id="2.180.10.10">
    <property type="entry name" value="RHS repeat-associated core"/>
    <property type="match status" value="1"/>
</dbReference>